<reference evidence="1" key="1">
    <citation type="journal article" date="2015" name="Nature">
        <title>Complex archaea that bridge the gap between prokaryotes and eukaryotes.</title>
        <authorList>
            <person name="Spang A."/>
            <person name="Saw J.H."/>
            <person name="Jorgensen S.L."/>
            <person name="Zaremba-Niedzwiedzka K."/>
            <person name="Martijn J."/>
            <person name="Lind A.E."/>
            <person name="van Eijk R."/>
            <person name="Schleper C."/>
            <person name="Guy L."/>
            <person name="Ettema T.J."/>
        </authorList>
    </citation>
    <scope>NUCLEOTIDE SEQUENCE</scope>
</reference>
<name>A0A0F9R937_9ZZZZ</name>
<comment type="caution">
    <text evidence="1">The sequence shown here is derived from an EMBL/GenBank/DDBJ whole genome shotgun (WGS) entry which is preliminary data.</text>
</comment>
<sequence>MTHDSGYTNLCIAILAGTAQNEECELWQDFTKAFDLTYKHPDVLAIAMWVGDWLEEHIK</sequence>
<dbReference type="EMBL" id="LAZR01003125">
    <property type="protein sequence ID" value="KKN21721.1"/>
    <property type="molecule type" value="Genomic_DNA"/>
</dbReference>
<protein>
    <submittedName>
        <fullName evidence="1">Uncharacterized protein</fullName>
    </submittedName>
</protein>
<organism evidence="1">
    <name type="scientific">marine sediment metagenome</name>
    <dbReference type="NCBI Taxonomy" id="412755"/>
    <lineage>
        <taxon>unclassified sequences</taxon>
        <taxon>metagenomes</taxon>
        <taxon>ecological metagenomes</taxon>
    </lineage>
</organism>
<dbReference type="AlphaFoldDB" id="A0A0F9R937"/>
<accession>A0A0F9R937</accession>
<proteinExistence type="predicted"/>
<gene>
    <name evidence="1" type="ORF">LCGC14_0922610</name>
</gene>
<evidence type="ECO:0000313" key="1">
    <source>
        <dbReference type="EMBL" id="KKN21721.1"/>
    </source>
</evidence>